<dbReference type="FunFam" id="3.40.50.300:FF:001091">
    <property type="entry name" value="Probable disease resistance protein At1g61300"/>
    <property type="match status" value="1"/>
</dbReference>
<dbReference type="GO" id="GO:0006952">
    <property type="term" value="P:defense response"/>
    <property type="evidence" value="ECO:0007669"/>
    <property type="project" value="UniProtKB-KW"/>
</dbReference>
<name>A0A438BQF0_VITVI</name>
<accession>A0A438BQF0</accession>
<evidence type="ECO:0000259" key="5">
    <source>
        <dbReference type="Pfam" id="PF18052"/>
    </source>
</evidence>
<sequence length="1229" mass="140583">MAEAVVSFVVERMGDLLIQKAVFLKGVRSQVERLLEELKRMQCFLKDADARQEEDERVRNWVSEIRNAAYDAEDIVDIFIRNAETKHFIFKKWMDLYKIGKEIEAIQIRIQDISKSRVTYGITNIGEATNSASQMLMKLRQSSPRIDDQGIVGLQNDTNQLVERLLRKDQRRTVVSIVGMGGIGKTTLAKKVYNDRRVVDHFQYCRAWVYVSLDCKPRDIFQRIINQISLSSECEAERTEKLQEDELRDFLHDFLMEKRYLVVFDDLWKSEDWKYVANAFPRESNGSRLLLTTRNKDVALHADPPSVPHTIQLLSANESWKLFCRTAFPGDDPESCPPELRELGEKMVGKCAGLPLAIVVLGGLLSRKKKTPTGWAKALNNIGVHLSGGKDGVDAMLNLSFIDLPPYLKSCFLYFSLFPDDHVISVRKICRLWVAEGFIPQEDGQSMEDMAEDYLNELIDRNLVQMVRMSTNERVRECRIHDLVRDFSIKKAKEERFSEIQQSIASVHSTSSSTKSRRHGIFSDFERYASNKHSTPHLRSLLFFKLDDKSCQVSRLDFVYKCFKLLRVIDFDGVEIGSMPSSFGKLIHLRYLGLSYTGLETLPTSIGNLRSLQTLDARRVKDVPNVIWKMENLRHLLVDGRTDDMPLQIDTLRNLQTLSGIRFNEWGDNNSSKLTTLQKLKIRGKFELERVKFSDSIAKLENLQSLSLDIQSLPSNRFTSKERSPFLTMNSWLHLYKMVMKGPIVRLPAAHEFPPSLTQLTLEGSQIKRDPMPILGNLPKLSTLRLRTGSYHGIIMQVSSSGFLQLKKLQISDLDQLKQIYIEKGGMPRLAQFQIIEVDCSIYGLNHLSHLHEVDVSINASRFPLIDGLEVFPGLPMWVRPLISSSDWHHTWRHTGENKGLVSSYNVGKAIEAIQIKIQDISKSQETYGIKGIGEATSSTASQRLQRLRHASPRVIEEVVVGLKEETENAVMQLVEGDERRPAVSIVGMGSIGKTTLAKKIISQVSKLTKEEAERIEGLQENELGDFLYDQLKERTYLVVLDDLWNVEDWKFLAKSVPYEMPLLCEAECWKLFCRTAIPDNDTRSCPPELKEYGEKMVKKCAGLPLAIVVLGGLLSSKNQSPTEWENVLNKLQAHFSRDKGVDAILSLSYIERPHNLRSCFLYLGLFPEDQSVRLGNTKRDRPAKFNWEIDSFKTLDIDWVVEVPTMILKMENLQHLFLLYERQDGKPL</sequence>
<organism evidence="8 9">
    <name type="scientific">Vitis vinifera</name>
    <name type="common">Grape</name>
    <dbReference type="NCBI Taxonomy" id="29760"/>
    <lineage>
        <taxon>Eukaryota</taxon>
        <taxon>Viridiplantae</taxon>
        <taxon>Streptophyta</taxon>
        <taxon>Embryophyta</taxon>
        <taxon>Tracheophyta</taxon>
        <taxon>Spermatophyta</taxon>
        <taxon>Magnoliopsida</taxon>
        <taxon>eudicotyledons</taxon>
        <taxon>Gunneridae</taxon>
        <taxon>Pentapetalae</taxon>
        <taxon>rosids</taxon>
        <taxon>Vitales</taxon>
        <taxon>Vitaceae</taxon>
        <taxon>Viteae</taxon>
        <taxon>Vitis</taxon>
    </lineage>
</organism>
<dbReference type="Gene3D" id="1.10.10.10">
    <property type="entry name" value="Winged helix-like DNA-binding domain superfamily/Winged helix DNA-binding domain"/>
    <property type="match status" value="1"/>
</dbReference>
<dbReference type="PANTHER" id="PTHR23155:SF1193">
    <property type="entry name" value="DISEASE RESISTANCE PROTEIN RPP13-RELATED"/>
    <property type="match status" value="1"/>
</dbReference>
<protein>
    <submittedName>
        <fullName evidence="8">Disease resistance protein RPP13</fullName>
    </submittedName>
</protein>
<feature type="domain" description="Disease resistance N-terminal" evidence="5">
    <location>
        <begin position="5"/>
        <end position="87"/>
    </location>
</feature>
<dbReference type="Pfam" id="PF18052">
    <property type="entry name" value="Rx_N"/>
    <property type="match status" value="1"/>
</dbReference>
<feature type="domain" description="NB-ARC" evidence="4">
    <location>
        <begin position="966"/>
        <end position="1009"/>
    </location>
</feature>
<dbReference type="InterPro" id="IPR027417">
    <property type="entry name" value="P-loop_NTPase"/>
</dbReference>
<dbReference type="FunFam" id="1.10.10.10:FF:000322">
    <property type="entry name" value="Probable disease resistance protein At1g63360"/>
    <property type="match status" value="1"/>
</dbReference>
<dbReference type="PANTHER" id="PTHR23155">
    <property type="entry name" value="DISEASE RESISTANCE PROTEIN RP"/>
    <property type="match status" value="1"/>
</dbReference>
<dbReference type="InterPro" id="IPR042197">
    <property type="entry name" value="Apaf_helical"/>
</dbReference>
<feature type="domain" description="NB-ARC" evidence="4">
    <location>
        <begin position="156"/>
        <end position="331"/>
    </location>
</feature>
<dbReference type="Pfam" id="PF23598">
    <property type="entry name" value="LRR_14"/>
    <property type="match status" value="1"/>
</dbReference>
<evidence type="ECO:0000313" key="8">
    <source>
        <dbReference type="EMBL" id="RVW13182.1"/>
    </source>
</evidence>
<dbReference type="Gene3D" id="3.40.50.300">
    <property type="entry name" value="P-loop containing nucleotide triphosphate hydrolases"/>
    <property type="match status" value="2"/>
</dbReference>
<dbReference type="InterPro" id="IPR032675">
    <property type="entry name" value="LRR_dom_sf"/>
</dbReference>
<dbReference type="SUPFAM" id="SSF52540">
    <property type="entry name" value="P-loop containing nucleoside triphosphate hydrolases"/>
    <property type="match status" value="2"/>
</dbReference>
<evidence type="ECO:0000259" key="7">
    <source>
        <dbReference type="Pfam" id="PF23598"/>
    </source>
</evidence>
<dbReference type="GO" id="GO:0051707">
    <property type="term" value="P:response to other organism"/>
    <property type="evidence" value="ECO:0007669"/>
    <property type="project" value="UniProtKB-ARBA"/>
</dbReference>
<dbReference type="Gene3D" id="1.20.5.4130">
    <property type="match status" value="1"/>
</dbReference>
<dbReference type="Gene3D" id="3.80.10.10">
    <property type="entry name" value="Ribonuclease Inhibitor"/>
    <property type="match status" value="2"/>
</dbReference>
<evidence type="ECO:0000256" key="2">
    <source>
        <dbReference type="ARBA" id="ARBA00022741"/>
    </source>
</evidence>
<dbReference type="Proteomes" id="UP000288805">
    <property type="component" value="Unassembled WGS sequence"/>
</dbReference>
<dbReference type="InterPro" id="IPR002182">
    <property type="entry name" value="NB-ARC"/>
</dbReference>
<dbReference type="Gene3D" id="1.10.8.430">
    <property type="entry name" value="Helical domain of apoptotic protease-activating factors"/>
    <property type="match status" value="2"/>
</dbReference>
<dbReference type="AlphaFoldDB" id="A0A438BQF0"/>
<dbReference type="InterPro" id="IPR041118">
    <property type="entry name" value="Rx_N"/>
</dbReference>
<dbReference type="GO" id="GO:0043531">
    <property type="term" value="F:ADP binding"/>
    <property type="evidence" value="ECO:0007669"/>
    <property type="project" value="InterPro"/>
</dbReference>
<keyword evidence="2" id="KW-0547">Nucleotide-binding</keyword>
<reference evidence="8 9" key="1">
    <citation type="journal article" date="2018" name="PLoS Genet.">
        <title>Population sequencing reveals clonal diversity and ancestral inbreeding in the grapevine cultivar Chardonnay.</title>
        <authorList>
            <person name="Roach M.J."/>
            <person name="Johnson D.L."/>
            <person name="Bohlmann J."/>
            <person name="van Vuuren H.J."/>
            <person name="Jones S.J."/>
            <person name="Pretorius I.S."/>
            <person name="Schmidt S.A."/>
            <person name="Borneman A.R."/>
        </authorList>
    </citation>
    <scope>NUCLEOTIDE SEQUENCE [LARGE SCALE GENOMIC DNA]</scope>
    <source>
        <strain evidence="9">cv. Chardonnay</strain>
        <tissue evidence="8">Leaf</tissue>
    </source>
</reference>
<gene>
    <name evidence="8" type="primary">RPP13_18</name>
    <name evidence="8" type="ORF">CK203_097759</name>
</gene>
<dbReference type="InterPro" id="IPR036388">
    <property type="entry name" value="WH-like_DNA-bd_sf"/>
</dbReference>
<dbReference type="InterPro" id="IPR044974">
    <property type="entry name" value="Disease_R_plants"/>
</dbReference>
<dbReference type="InterPro" id="IPR038005">
    <property type="entry name" value="RX-like_CC"/>
</dbReference>
<dbReference type="InterPro" id="IPR058922">
    <property type="entry name" value="WHD_DRP"/>
</dbReference>
<feature type="domain" description="Disease resistance R13L4/SHOC-2-like LRR" evidence="7">
    <location>
        <begin position="537"/>
        <end position="860"/>
    </location>
</feature>
<feature type="domain" description="Disease resistance protein winged helix" evidence="6">
    <location>
        <begin position="417"/>
        <end position="487"/>
    </location>
</feature>
<evidence type="ECO:0000259" key="6">
    <source>
        <dbReference type="Pfam" id="PF23559"/>
    </source>
</evidence>
<dbReference type="EMBL" id="QGNW01002662">
    <property type="protein sequence ID" value="RVW13182.1"/>
    <property type="molecule type" value="Genomic_DNA"/>
</dbReference>
<keyword evidence="3" id="KW-0611">Plant defense</keyword>
<dbReference type="PRINTS" id="PR00364">
    <property type="entry name" value="DISEASERSIST"/>
</dbReference>
<evidence type="ECO:0000256" key="1">
    <source>
        <dbReference type="ARBA" id="ARBA00022737"/>
    </source>
</evidence>
<evidence type="ECO:0000256" key="3">
    <source>
        <dbReference type="ARBA" id="ARBA00022821"/>
    </source>
</evidence>
<dbReference type="Pfam" id="PF00931">
    <property type="entry name" value="NB-ARC"/>
    <property type="match status" value="2"/>
</dbReference>
<dbReference type="CDD" id="cd14798">
    <property type="entry name" value="RX-CC_like"/>
    <property type="match status" value="1"/>
</dbReference>
<evidence type="ECO:0000313" key="9">
    <source>
        <dbReference type="Proteomes" id="UP000288805"/>
    </source>
</evidence>
<dbReference type="SUPFAM" id="SSF52058">
    <property type="entry name" value="L domain-like"/>
    <property type="match status" value="1"/>
</dbReference>
<keyword evidence="1" id="KW-0677">Repeat</keyword>
<proteinExistence type="predicted"/>
<comment type="caution">
    <text evidence="8">The sequence shown here is derived from an EMBL/GenBank/DDBJ whole genome shotgun (WGS) entry which is preliminary data.</text>
</comment>
<evidence type="ECO:0000259" key="4">
    <source>
        <dbReference type="Pfam" id="PF00931"/>
    </source>
</evidence>
<dbReference type="Pfam" id="PF23559">
    <property type="entry name" value="WHD_DRP"/>
    <property type="match status" value="1"/>
</dbReference>
<dbReference type="InterPro" id="IPR055414">
    <property type="entry name" value="LRR_R13L4/SHOC2-like"/>
</dbReference>